<proteinExistence type="predicted"/>
<evidence type="ECO:0000313" key="1">
    <source>
        <dbReference type="EMBL" id="SHJ75437.1"/>
    </source>
</evidence>
<evidence type="ECO:0000313" key="2">
    <source>
        <dbReference type="Proteomes" id="UP000184418"/>
    </source>
</evidence>
<dbReference type="AlphaFoldDB" id="A0A1M6LW40"/>
<reference evidence="1 2" key="1">
    <citation type="submission" date="2016-11" db="EMBL/GenBank/DDBJ databases">
        <authorList>
            <person name="Jaros S."/>
            <person name="Januszkiewicz K."/>
            <person name="Wedrychowicz H."/>
        </authorList>
    </citation>
    <scope>NUCLEOTIDE SEQUENCE [LARGE SCALE GENOMIC DNA]</scope>
    <source>
        <strain evidence="1 2">DSM 21074</strain>
    </source>
</reference>
<dbReference type="STRING" id="1121955.SAMN02745146_0078"/>
<organism evidence="1 2">
    <name type="scientific">Hymenobacter daecheongensis DSM 21074</name>
    <dbReference type="NCBI Taxonomy" id="1121955"/>
    <lineage>
        <taxon>Bacteria</taxon>
        <taxon>Pseudomonadati</taxon>
        <taxon>Bacteroidota</taxon>
        <taxon>Cytophagia</taxon>
        <taxon>Cytophagales</taxon>
        <taxon>Hymenobacteraceae</taxon>
        <taxon>Hymenobacter</taxon>
    </lineage>
</organism>
<protein>
    <submittedName>
        <fullName evidence="1">Uncharacterized protein</fullName>
    </submittedName>
</protein>
<dbReference type="Proteomes" id="UP000184418">
    <property type="component" value="Unassembled WGS sequence"/>
</dbReference>
<dbReference type="EMBL" id="FQYN01000010">
    <property type="protein sequence ID" value="SHJ75437.1"/>
    <property type="molecule type" value="Genomic_DNA"/>
</dbReference>
<dbReference type="OrthoDB" id="677839at2"/>
<gene>
    <name evidence="1" type="ORF">SAMN02745146_0078</name>
</gene>
<accession>A0A1M6LW40</accession>
<name>A0A1M6LW40_9BACT</name>
<dbReference type="RefSeq" id="WP_073112256.1">
    <property type="nucleotide sequence ID" value="NZ_FQYN01000010.1"/>
</dbReference>
<keyword evidence="2" id="KW-1185">Reference proteome</keyword>
<sequence length="136" mass="15812">MKPINPNQNKLLHLLLTQCELEHMKETLVSSFTDERSTSSTDLTEHEAGCLICYLQDEHNQKCKPMRGKVIHYLCLLGYVDDHGKADWARIDNFIVNIGSNNPRRVRLNFLYRSELPKVVSQVEAMYKHETKRLAK</sequence>